<gene>
    <name evidence="3" type="ORF">FM037_10490</name>
</gene>
<dbReference type="RefSeq" id="WP_144045956.1">
    <property type="nucleotide sequence ID" value="NZ_CP041614.1"/>
</dbReference>
<dbReference type="PANTHER" id="PTHR23028">
    <property type="entry name" value="ACETYLTRANSFERASE"/>
    <property type="match status" value="1"/>
</dbReference>
<dbReference type="PANTHER" id="PTHR23028:SF53">
    <property type="entry name" value="ACYL_TRANSF_3 DOMAIN-CONTAINING PROTEIN"/>
    <property type="match status" value="1"/>
</dbReference>
<evidence type="ECO:0000256" key="1">
    <source>
        <dbReference type="SAM" id="Phobius"/>
    </source>
</evidence>
<name>A0ABX5WWX5_9GAMM</name>
<protein>
    <submittedName>
        <fullName evidence="3">Acyltransferase</fullName>
    </submittedName>
</protein>
<evidence type="ECO:0000313" key="4">
    <source>
        <dbReference type="Proteomes" id="UP000315947"/>
    </source>
</evidence>
<proteinExistence type="predicted"/>
<keyword evidence="3" id="KW-0012">Acyltransferase</keyword>
<keyword evidence="1" id="KW-0812">Transmembrane</keyword>
<feature type="transmembrane region" description="Helical" evidence="1">
    <location>
        <begin position="12"/>
        <end position="33"/>
    </location>
</feature>
<feature type="domain" description="Acyltransferase 3" evidence="2">
    <location>
        <begin position="14"/>
        <end position="330"/>
    </location>
</feature>
<dbReference type="InterPro" id="IPR050879">
    <property type="entry name" value="Acyltransferase_3"/>
</dbReference>
<keyword evidence="1" id="KW-1133">Transmembrane helix</keyword>
<sequence>MNYTNYLNQKRYLCLDGLRCLSILAVIWHHAGYPYWDHIYLASQGFHGVTLFFVISGFLITSLLLKEKRTKGKIDLKKFYIRRTLRIFPLYYCVLLIYILLVLVLEPDTPTGTAFLDNLKYFATYTSNVFVPFVAGDRIIFFFAWSLAAEEQFYLIWPTIERMIAPVISIPLLILIIIASILLHYTGVDSDNLYLRALDIIAIPICIGVVLAHTLANKKGYQFVSPLIARPESSLIFLIAMLTSLAIKGVPLILVYIFMALLIASCVTSPRPIVRPLLENSFARKIGQISYGMYLLHMLAYNFVAKVVTYLNIDYWLITFLATMVLTALLGLSSFHLFEQHFLKLKSNFS</sequence>
<dbReference type="InterPro" id="IPR002656">
    <property type="entry name" value="Acyl_transf_3_dom"/>
</dbReference>
<dbReference type="EMBL" id="CP041614">
    <property type="protein sequence ID" value="QDO83580.1"/>
    <property type="molecule type" value="Genomic_DNA"/>
</dbReference>
<accession>A0ABX5WWX5</accession>
<reference evidence="3 4" key="1">
    <citation type="submission" date="2019-07" db="EMBL/GenBank/DDBJ databases">
        <title>Shewanella sp. YLB-06 whole genomic sequence.</title>
        <authorList>
            <person name="Yu L."/>
        </authorList>
    </citation>
    <scope>NUCLEOTIDE SEQUENCE [LARGE SCALE GENOMIC DNA]</scope>
    <source>
        <strain evidence="3 4">YLB-06</strain>
    </source>
</reference>
<keyword evidence="1" id="KW-0472">Membrane</keyword>
<dbReference type="Pfam" id="PF01757">
    <property type="entry name" value="Acyl_transf_3"/>
    <property type="match status" value="1"/>
</dbReference>
<feature type="transmembrane region" description="Helical" evidence="1">
    <location>
        <begin position="167"/>
        <end position="187"/>
    </location>
</feature>
<organism evidence="3 4">
    <name type="scientific">Shewanella psychropiezotolerans</name>
    <dbReference type="NCBI Taxonomy" id="2593655"/>
    <lineage>
        <taxon>Bacteria</taxon>
        <taxon>Pseudomonadati</taxon>
        <taxon>Pseudomonadota</taxon>
        <taxon>Gammaproteobacteria</taxon>
        <taxon>Alteromonadales</taxon>
        <taxon>Shewanellaceae</taxon>
        <taxon>Shewanella</taxon>
    </lineage>
</organism>
<feature type="transmembrane region" description="Helical" evidence="1">
    <location>
        <begin position="45"/>
        <end position="65"/>
    </location>
</feature>
<feature type="transmembrane region" description="Helical" evidence="1">
    <location>
        <begin position="316"/>
        <end position="338"/>
    </location>
</feature>
<keyword evidence="4" id="KW-1185">Reference proteome</keyword>
<dbReference type="GO" id="GO:0016746">
    <property type="term" value="F:acyltransferase activity"/>
    <property type="evidence" value="ECO:0007669"/>
    <property type="project" value="UniProtKB-KW"/>
</dbReference>
<keyword evidence="3" id="KW-0808">Transferase</keyword>
<feature type="transmembrane region" description="Helical" evidence="1">
    <location>
        <begin position="227"/>
        <end position="247"/>
    </location>
</feature>
<feature type="transmembrane region" description="Helical" evidence="1">
    <location>
        <begin position="286"/>
        <end position="304"/>
    </location>
</feature>
<feature type="transmembrane region" description="Helical" evidence="1">
    <location>
        <begin position="193"/>
        <end position="215"/>
    </location>
</feature>
<feature type="transmembrane region" description="Helical" evidence="1">
    <location>
        <begin position="85"/>
        <end position="105"/>
    </location>
</feature>
<evidence type="ECO:0000313" key="3">
    <source>
        <dbReference type="EMBL" id="QDO83580.1"/>
    </source>
</evidence>
<evidence type="ECO:0000259" key="2">
    <source>
        <dbReference type="Pfam" id="PF01757"/>
    </source>
</evidence>
<dbReference type="Proteomes" id="UP000315947">
    <property type="component" value="Chromosome"/>
</dbReference>
<feature type="transmembrane region" description="Helical" evidence="1">
    <location>
        <begin position="125"/>
        <end position="147"/>
    </location>
</feature>